<protein>
    <submittedName>
        <fullName evidence="2">Uncharacterized protein</fullName>
    </submittedName>
</protein>
<dbReference type="EMBL" id="KI277775">
    <property type="protein sequence ID" value="ESA19976.1"/>
    <property type="molecule type" value="Genomic_DNA"/>
</dbReference>
<sequence length="131" mass="14217">MSLTQQSERAYKGRDCKNGHKFGTSCLILGNQKGYEGDCKNGTTSALRASPGNQKAGHNNAYHTRPLKVTQKLLESDRKVPGTGKELKHMIGAASDSCDLSIIGKLSTSSFKRPQNRMKPITGSQDIPPKD</sequence>
<evidence type="ECO:0000313" key="2">
    <source>
        <dbReference type="EMBL" id="ESA19976.1"/>
    </source>
</evidence>
<accession>U9UWL9</accession>
<reference evidence="2" key="1">
    <citation type="submission" date="2013-07" db="EMBL/GenBank/DDBJ databases">
        <title>The genome of an arbuscular mycorrhizal fungus provides insights into the evolution of the oldest plant symbiosis.</title>
        <authorList>
            <consortium name="DOE Joint Genome Institute"/>
            <person name="Tisserant E."/>
            <person name="Malbreil M."/>
            <person name="Kuo A."/>
            <person name="Kohler A."/>
            <person name="Symeonidi A."/>
            <person name="Balestrini R."/>
            <person name="Charron P."/>
            <person name="Duensing N."/>
            <person name="Frei-dit-Frey N."/>
            <person name="Gianinazzi-Pearson V."/>
            <person name="Gilbert B."/>
            <person name="Handa Y."/>
            <person name="Hijri M."/>
            <person name="Kaul R."/>
            <person name="Kawaguchi M."/>
            <person name="Krajinski F."/>
            <person name="Lammers P."/>
            <person name="Lapierre D."/>
            <person name="Masclaux F.G."/>
            <person name="Murat C."/>
            <person name="Morin E."/>
            <person name="Ndikumana S."/>
            <person name="Pagni M."/>
            <person name="Petitpierre D."/>
            <person name="Requena N."/>
            <person name="Rosikiewicz P."/>
            <person name="Riley R."/>
            <person name="Saito K."/>
            <person name="San Clemente H."/>
            <person name="Shapiro H."/>
            <person name="van Tuinen D."/>
            <person name="Becard G."/>
            <person name="Bonfante P."/>
            <person name="Paszkowski U."/>
            <person name="Shachar-Hill Y."/>
            <person name="Young J.P."/>
            <person name="Sanders I.R."/>
            <person name="Henrissat B."/>
            <person name="Rensing S.A."/>
            <person name="Grigoriev I.V."/>
            <person name="Corradi N."/>
            <person name="Roux C."/>
            <person name="Martin F."/>
        </authorList>
    </citation>
    <scope>NUCLEOTIDE SEQUENCE</scope>
    <source>
        <strain evidence="2">DAOM 197198</strain>
    </source>
</reference>
<feature type="region of interest" description="Disordered" evidence="1">
    <location>
        <begin position="109"/>
        <end position="131"/>
    </location>
</feature>
<dbReference type="HOGENOM" id="CLU_1928687_0_0_1"/>
<proteinExistence type="predicted"/>
<dbReference type="AlphaFoldDB" id="U9UWL9"/>
<gene>
    <name evidence="2" type="ORF">GLOINDRAFT_2064</name>
</gene>
<name>U9UWL9_RHIID</name>
<organism evidence="2">
    <name type="scientific">Rhizophagus irregularis (strain DAOM 181602 / DAOM 197198 / MUCL 43194)</name>
    <name type="common">Arbuscular mycorrhizal fungus</name>
    <name type="synonym">Glomus intraradices</name>
    <dbReference type="NCBI Taxonomy" id="747089"/>
    <lineage>
        <taxon>Eukaryota</taxon>
        <taxon>Fungi</taxon>
        <taxon>Fungi incertae sedis</taxon>
        <taxon>Mucoromycota</taxon>
        <taxon>Glomeromycotina</taxon>
        <taxon>Glomeromycetes</taxon>
        <taxon>Glomerales</taxon>
        <taxon>Glomeraceae</taxon>
        <taxon>Rhizophagus</taxon>
    </lineage>
</organism>
<evidence type="ECO:0000256" key="1">
    <source>
        <dbReference type="SAM" id="MobiDB-lite"/>
    </source>
</evidence>